<keyword evidence="3 7" id="KW-0378">Hydrolase</keyword>
<dbReference type="FunFam" id="2.40.10.10:FF:000024">
    <property type="entry name" value="Serine protease 53"/>
    <property type="match status" value="1"/>
</dbReference>
<dbReference type="PROSITE" id="PS00135">
    <property type="entry name" value="TRYPSIN_SER"/>
    <property type="match status" value="1"/>
</dbReference>
<dbReference type="InterPro" id="IPR001254">
    <property type="entry name" value="Trypsin_dom"/>
</dbReference>
<accession>A0A8D3DP04</accession>
<dbReference type="Pfam" id="PF00089">
    <property type="entry name" value="Trypsin"/>
    <property type="match status" value="1"/>
</dbReference>
<dbReference type="AlphaFoldDB" id="A0A8D3DP04"/>
<dbReference type="SUPFAM" id="SSF50494">
    <property type="entry name" value="Trypsin-like serine proteases"/>
    <property type="match status" value="1"/>
</dbReference>
<reference evidence="10" key="1">
    <citation type="submission" date="2023-05" db="EMBL/GenBank/DDBJ databases">
        <title>High-quality long-read genome of Scophthalmus maximus.</title>
        <authorList>
            <person name="Lien S."/>
            <person name="Martinez P."/>
        </authorList>
    </citation>
    <scope>NUCLEOTIDE SEQUENCE [LARGE SCALE GENOMIC DNA]</scope>
</reference>
<dbReference type="PANTHER" id="PTHR24253:SF144">
    <property type="entry name" value="CHYMOTRYPSIN-LIKE PROTEASE CTRL-1-RELATED"/>
    <property type="match status" value="1"/>
</dbReference>
<dbReference type="InterPro" id="IPR001314">
    <property type="entry name" value="Peptidase_S1A"/>
</dbReference>
<protein>
    <recommendedName>
        <fullName evidence="9">Peptidase S1 domain-containing protein</fullName>
    </recommendedName>
</protein>
<dbReference type="PROSITE" id="PS50240">
    <property type="entry name" value="TRYPSIN_DOM"/>
    <property type="match status" value="1"/>
</dbReference>
<dbReference type="PRINTS" id="PR00722">
    <property type="entry name" value="CHYMOTRYPSIN"/>
</dbReference>
<evidence type="ECO:0000256" key="4">
    <source>
        <dbReference type="ARBA" id="ARBA00022825"/>
    </source>
</evidence>
<dbReference type="Ensembl" id="ENSSMAT00000058771.1">
    <property type="protein sequence ID" value="ENSSMAP00000061263.1"/>
    <property type="gene ID" value="ENSSMAG00000002991.2"/>
</dbReference>
<dbReference type="InterPro" id="IPR009003">
    <property type="entry name" value="Peptidase_S1_PA"/>
</dbReference>
<evidence type="ECO:0000256" key="8">
    <source>
        <dbReference type="SAM" id="SignalP"/>
    </source>
</evidence>
<dbReference type="SMART" id="SM00020">
    <property type="entry name" value="Tryp_SPc"/>
    <property type="match status" value="1"/>
</dbReference>
<feature type="domain" description="Peptidase S1" evidence="9">
    <location>
        <begin position="37"/>
        <end position="266"/>
    </location>
</feature>
<dbReference type="Proteomes" id="UP000694558">
    <property type="component" value="Chromosome 2"/>
</dbReference>
<organism evidence="10 11">
    <name type="scientific">Scophthalmus maximus</name>
    <name type="common">Turbot</name>
    <name type="synonym">Psetta maxima</name>
    <dbReference type="NCBI Taxonomy" id="52904"/>
    <lineage>
        <taxon>Eukaryota</taxon>
        <taxon>Metazoa</taxon>
        <taxon>Chordata</taxon>
        <taxon>Craniata</taxon>
        <taxon>Vertebrata</taxon>
        <taxon>Euteleostomi</taxon>
        <taxon>Actinopterygii</taxon>
        <taxon>Neopterygii</taxon>
        <taxon>Teleostei</taxon>
        <taxon>Neoteleostei</taxon>
        <taxon>Acanthomorphata</taxon>
        <taxon>Carangaria</taxon>
        <taxon>Pleuronectiformes</taxon>
        <taxon>Pleuronectoidei</taxon>
        <taxon>Scophthalmidae</taxon>
        <taxon>Scophthalmus</taxon>
    </lineage>
</organism>
<feature type="signal peptide" evidence="8">
    <location>
        <begin position="1"/>
        <end position="23"/>
    </location>
</feature>
<sequence length="353" mass="37716">MALRQRLCGLTVTILLLCKGCHSQVLGCGLALSNTKIVGGNNASPGSWPWQVSLVAENKHFCAGTLINNQWVLTASHCISGSERDTATVYLGRFSQSGLNPSEVSRRVAQIECHPAYDYLTDEHDICLLKLSAPVNFTLFIQPVCLPTADSTFHAGLSSWVAGWGRTATNQSSDILQEVNLPIVGNKQCQCDISFLITENMICAGVKAGGKDACQGDSGGALVNKKLGRWVQNGIVSFGDGCARPNSPGGFTRVSQYQQWIETITGVNKTEFVTFTSAGPDSDANFTCATSPPITTKQPLTTEGDKCGDSVFCGGENLMHFTHFVSLALLVLSLHVLVAGRNISEVSDGEYSC</sequence>
<keyword evidence="6" id="KW-0325">Glycoprotein</keyword>
<gene>
    <name evidence="10" type="primary">LOC118284767</name>
</gene>
<evidence type="ECO:0000256" key="3">
    <source>
        <dbReference type="ARBA" id="ARBA00022801"/>
    </source>
</evidence>
<dbReference type="CDD" id="cd00190">
    <property type="entry name" value="Tryp_SPc"/>
    <property type="match status" value="1"/>
</dbReference>
<evidence type="ECO:0000259" key="9">
    <source>
        <dbReference type="PROSITE" id="PS50240"/>
    </source>
</evidence>
<evidence type="ECO:0000256" key="1">
    <source>
        <dbReference type="ARBA" id="ARBA00022670"/>
    </source>
</evidence>
<proteinExistence type="predicted"/>
<dbReference type="PANTHER" id="PTHR24253">
    <property type="entry name" value="TRANSMEMBRANE PROTEASE SERINE"/>
    <property type="match status" value="1"/>
</dbReference>
<dbReference type="GO" id="GO:0006508">
    <property type="term" value="P:proteolysis"/>
    <property type="evidence" value="ECO:0007669"/>
    <property type="project" value="UniProtKB-KW"/>
</dbReference>
<dbReference type="GeneTree" id="ENSGT00940000163852"/>
<evidence type="ECO:0000256" key="6">
    <source>
        <dbReference type="ARBA" id="ARBA00023180"/>
    </source>
</evidence>
<dbReference type="GO" id="GO:0004252">
    <property type="term" value="F:serine-type endopeptidase activity"/>
    <property type="evidence" value="ECO:0007669"/>
    <property type="project" value="InterPro"/>
</dbReference>
<evidence type="ECO:0000256" key="5">
    <source>
        <dbReference type="ARBA" id="ARBA00023157"/>
    </source>
</evidence>
<dbReference type="InterPro" id="IPR043504">
    <property type="entry name" value="Peptidase_S1_PA_chymotrypsin"/>
</dbReference>
<dbReference type="InterPro" id="IPR018114">
    <property type="entry name" value="TRYPSIN_HIS"/>
</dbReference>
<name>A0A8D3DP04_SCOMX</name>
<reference evidence="10" key="2">
    <citation type="submission" date="2025-08" db="UniProtKB">
        <authorList>
            <consortium name="Ensembl"/>
        </authorList>
    </citation>
    <scope>IDENTIFICATION</scope>
</reference>
<evidence type="ECO:0000256" key="7">
    <source>
        <dbReference type="RuleBase" id="RU363034"/>
    </source>
</evidence>
<keyword evidence="4 7" id="KW-0720">Serine protease</keyword>
<keyword evidence="1 7" id="KW-0645">Protease</keyword>
<dbReference type="PROSITE" id="PS00134">
    <property type="entry name" value="TRYPSIN_HIS"/>
    <property type="match status" value="1"/>
</dbReference>
<keyword evidence="5" id="KW-1015">Disulfide bond</keyword>
<dbReference type="Gene3D" id="2.40.10.10">
    <property type="entry name" value="Trypsin-like serine proteases"/>
    <property type="match status" value="1"/>
</dbReference>
<evidence type="ECO:0000313" key="10">
    <source>
        <dbReference type="Ensembl" id="ENSSMAP00000061263.1"/>
    </source>
</evidence>
<evidence type="ECO:0000256" key="2">
    <source>
        <dbReference type="ARBA" id="ARBA00022729"/>
    </source>
</evidence>
<dbReference type="InterPro" id="IPR033116">
    <property type="entry name" value="TRYPSIN_SER"/>
</dbReference>
<keyword evidence="2 8" id="KW-0732">Signal</keyword>
<evidence type="ECO:0000313" key="11">
    <source>
        <dbReference type="Proteomes" id="UP000694558"/>
    </source>
</evidence>
<feature type="chain" id="PRO_5034275682" description="Peptidase S1 domain-containing protein" evidence="8">
    <location>
        <begin position="24"/>
        <end position="353"/>
    </location>
</feature>